<evidence type="ECO:0000256" key="1">
    <source>
        <dbReference type="SAM" id="SignalP"/>
    </source>
</evidence>
<dbReference type="KEGG" id="cpra:CPter91_5279"/>
<feature type="signal peptide" evidence="1">
    <location>
        <begin position="1"/>
        <end position="25"/>
    </location>
</feature>
<dbReference type="Gene3D" id="2.40.128.520">
    <property type="match status" value="1"/>
</dbReference>
<reference evidence="3 4" key="1">
    <citation type="submission" date="2015-11" db="EMBL/GenBank/DDBJ databases">
        <title>Exploring the genomic traits of fungus-feeding bacterial genus Collimonas.</title>
        <authorList>
            <person name="Song C."/>
            <person name="Schmidt R."/>
            <person name="de Jager V."/>
            <person name="Krzyzanowska D."/>
            <person name="Jongedijk E."/>
            <person name="Cankar K."/>
            <person name="Beekwilder J."/>
            <person name="van Veen A."/>
            <person name="de Boer W."/>
            <person name="van Veen J.A."/>
            <person name="Garbeva P."/>
        </authorList>
    </citation>
    <scope>NUCLEOTIDE SEQUENCE [LARGE SCALE GENOMIC DNA]</scope>
    <source>
        <strain evidence="3 4">Ter91</strain>
    </source>
</reference>
<accession>A0A127QCJ1</accession>
<dbReference type="PANTHER" id="PTHR36919:SF2">
    <property type="entry name" value="BLL6627 PROTEIN"/>
    <property type="match status" value="1"/>
</dbReference>
<feature type="chain" id="PRO_5007277806" description="DUF2147 domain-containing protein" evidence="1">
    <location>
        <begin position="26"/>
        <end position="154"/>
    </location>
</feature>
<dbReference type="PATRIC" id="fig|279113.9.peg.5233"/>
<dbReference type="RefSeq" id="WP_061945238.1">
    <property type="nucleotide sequence ID" value="NZ_CP013234.1"/>
</dbReference>
<dbReference type="OrthoDB" id="9814399at2"/>
<evidence type="ECO:0000313" key="4">
    <source>
        <dbReference type="Proteomes" id="UP000074561"/>
    </source>
</evidence>
<dbReference type="EMBL" id="CP013234">
    <property type="protein sequence ID" value="AMP07565.1"/>
    <property type="molecule type" value="Genomic_DNA"/>
</dbReference>
<dbReference type="AlphaFoldDB" id="A0A127QCJ1"/>
<evidence type="ECO:0000259" key="2">
    <source>
        <dbReference type="Pfam" id="PF09917"/>
    </source>
</evidence>
<dbReference type="PANTHER" id="PTHR36919">
    <property type="entry name" value="BLR1215 PROTEIN"/>
    <property type="match status" value="1"/>
</dbReference>
<protein>
    <recommendedName>
        <fullName evidence="2">DUF2147 domain-containing protein</fullName>
    </recommendedName>
</protein>
<dbReference type="STRING" id="279113.CPter91_5279"/>
<dbReference type="Proteomes" id="UP000074561">
    <property type="component" value="Chromosome"/>
</dbReference>
<sequence length="154" mass="16707">MTNLSQRLLSKLAASCILISTFAQAQQPAQQGTAAESGRWITESGNLEVDIAPCGTDMCGTIVRVIANRSMSNPTVAMQPTNAGSPLGKKILFDLKPAEQGGWQGHIYNRENDKTYNSLIALIAPDQLKLTVYEDTPAHGKTQVWKRPDAQVPQ</sequence>
<name>A0A127QCJ1_9BURK</name>
<proteinExistence type="predicted"/>
<dbReference type="Pfam" id="PF09917">
    <property type="entry name" value="DUF2147"/>
    <property type="match status" value="1"/>
</dbReference>
<feature type="domain" description="DUF2147" evidence="2">
    <location>
        <begin position="38"/>
        <end position="147"/>
    </location>
</feature>
<organism evidence="3 4">
    <name type="scientific">Collimonas pratensis</name>
    <dbReference type="NCBI Taxonomy" id="279113"/>
    <lineage>
        <taxon>Bacteria</taxon>
        <taxon>Pseudomonadati</taxon>
        <taxon>Pseudomonadota</taxon>
        <taxon>Betaproteobacteria</taxon>
        <taxon>Burkholderiales</taxon>
        <taxon>Oxalobacteraceae</taxon>
        <taxon>Collimonas</taxon>
    </lineage>
</organism>
<evidence type="ECO:0000313" key="3">
    <source>
        <dbReference type="EMBL" id="AMP07565.1"/>
    </source>
</evidence>
<keyword evidence="1" id="KW-0732">Signal</keyword>
<gene>
    <name evidence="3" type="ORF">CPter91_5279</name>
</gene>
<dbReference type="InterPro" id="IPR019223">
    <property type="entry name" value="DUF2147"/>
</dbReference>